<dbReference type="AlphaFoldDB" id="A0A9E7H5K5"/>
<gene>
    <name evidence="3" type="ORF">MUK42_06424</name>
</gene>
<dbReference type="Proteomes" id="UP001055439">
    <property type="component" value="Chromosome 8"/>
</dbReference>
<proteinExistence type="predicted"/>
<protein>
    <submittedName>
        <fullName evidence="3">Uncharacterized protein</fullName>
    </submittedName>
</protein>
<feature type="transmembrane region" description="Helical" evidence="2">
    <location>
        <begin position="72"/>
        <end position="97"/>
    </location>
</feature>
<feature type="region of interest" description="Disordered" evidence="1">
    <location>
        <begin position="31"/>
        <end position="55"/>
    </location>
</feature>
<organism evidence="3 4">
    <name type="scientific">Musa troglodytarum</name>
    <name type="common">fe'i banana</name>
    <dbReference type="NCBI Taxonomy" id="320322"/>
    <lineage>
        <taxon>Eukaryota</taxon>
        <taxon>Viridiplantae</taxon>
        <taxon>Streptophyta</taxon>
        <taxon>Embryophyta</taxon>
        <taxon>Tracheophyta</taxon>
        <taxon>Spermatophyta</taxon>
        <taxon>Magnoliopsida</taxon>
        <taxon>Liliopsida</taxon>
        <taxon>Zingiberales</taxon>
        <taxon>Musaceae</taxon>
        <taxon>Musa</taxon>
    </lineage>
</organism>
<keyword evidence="4" id="KW-1185">Reference proteome</keyword>
<keyword evidence="2" id="KW-0472">Membrane</keyword>
<keyword evidence="2" id="KW-0812">Transmembrane</keyword>
<evidence type="ECO:0000313" key="3">
    <source>
        <dbReference type="EMBL" id="URE28016.1"/>
    </source>
</evidence>
<sequence length="108" mass="11693">MFDVGCMILIRCGSKSVVALQGLRREGQETHLKDERSHILRRGLGDEEGDGGRRRDALGSARQYLQGEECSVLVVAASVLGVIPVEGTLLGFAISTVQRSARSLRKQA</sequence>
<evidence type="ECO:0000256" key="1">
    <source>
        <dbReference type="SAM" id="MobiDB-lite"/>
    </source>
</evidence>
<keyword evidence="2" id="KW-1133">Transmembrane helix</keyword>
<accession>A0A9E7H5K5</accession>
<evidence type="ECO:0000313" key="4">
    <source>
        <dbReference type="Proteomes" id="UP001055439"/>
    </source>
</evidence>
<name>A0A9E7H5K5_9LILI</name>
<dbReference type="OrthoDB" id="689350at2759"/>
<dbReference type="EMBL" id="CP097510">
    <property type="protein sequence ID" value="URE28016.1"/>
    <property type="molecule type" value="Genomic_DNA"/>
</dbReference>
<reference evidence="3" key="1">
    <citation type="submission" date="2022-05" db="EMBL/GenBank/DDBJ databases">
        <title>The Musa troglodytarum L. genome provides insights into the mechanism of non-climacteric behaviour and enrichment of carotenoids.</title>
        <authorList>
            <person name="Wang J."/>
        </authorList>
    </citation>
    <scope>NUCLEOTIDE SEQUENCE</scope>
    <source>
        <tissue evidence="3">Leaf</tissue>
    </source>
</reference>
<evidence type="ECO:0000256" key="2">
    <source>
        <dbReference type="SAM" id="Phobius"/>
    </source>
</evidence>